<evidence type="ECO:0000313" key="1">
    <source>
        <dbReference type="EMBL" id="OMJ80060.1"/>
    </source>
</evidence>
<reference evidence="1 2" key="1">
    <citation type="submission" date="2016-11" db="EMBL/GenBank/DDBJ databases">
        <title>The macronuclear genome of Stentor coeruleus: a giant cell with tiny introns.</title>
        <authorList>
            <person name="Slabodnick M."/>
            <person name="Ruby J.G."/>
            <person name="Reiff S.B."/>
            <person name="Swart E.C."/>
            <person name="Gosai S."/>
            <person name="Prabakaran S."/>
            <person name="Witkowska E."/>
            <person name="Larue G.E."/>
            <person name="Fisher S."/>
            <person name="Freeman R.M."/>
            <person name="Gunawardena J."/>
            <person name="Chu W."/>
            <person name="Stover N.A."/>
            <person name="Gregory B.D."/>
            <person name="Nowacki M."/>
            <person name="Derisi J."/>
            <person name="Roy S.W."/>
            <person name="Marshall W.F."/>
            <person name="Sood P."/>
        </authorList>
    </citation>
    <scope>NUCLEOTIDE SEQUENCE [LARGE SCALE GENOMIC DNA]</scope>
    <source>
        <strain evidence="1">WM001</strain>
    </source>
</reference>
<dbReference type="Proteomes" id="UP000187209">
    <property type="component" value="Unassembled WGS sequence"/>
</dbReference>
<gene>
    <name evidence="1" type="ORF">SteCoe_19790</name>
</gene>
<accession>A0A1R2BTH5</accession>
<comment type="caution">
    <text evidence="1">The sequence shown here is derived from an EMBL/GenBank/DDBJ whole genome shotgun (WGS) entry which is preliminary data.</text>
</comment>
<proteinExistence type="predicted"/>
<sequence>METTNSRMFIECRKKLLFKFCEEKLSLYQNNFVEALLVNDWKKLRSLSRNLSKDCENLEAPELVKQSSILQKEVQEIEKNLEVIQKCVDTITRFLSSLRMDYKDYSKKTCFFKKINTLTTLTTVKYLQKHEDFDNEIELYEEIGNQWRCCIQ</sequence>
<name>A0A1R2BTH5_9CILI</name>
<keyword evidence="2" id="KW-1185">Reference proteome</keyword>
<evidence type="ECO:0000313" key="2">
    <source>
        <dbReference type="Proteomes" id="UP000187209"/>
    </source>
</evidence>
<protein>
    <submittedName>
        <fullName evidence="1">Uncharacterized protein</fullName>
    </submittedName>
</protein>
<dbReference type="AlphaFoldDB" id="A0A1R2BTH5"/>
<dbReference type="EMBL" id="MPUH01000441">
    <property type="protein sequence ID" value="OMJ80060.1"/>
    <property type="molecule type" value="Genomic_DNA"/>
</dbReference>
<organism evidence="1 2">
    <name type="scientific">Stentor coeruleus</name>
    <dbReference type="NCBI Taxonomy" id="5963"/>
    <lineage>
        <taxon>Eukaryota</taxon>
        <taxon>Sar</taxon>
        <taxon>Alveolata</taxon>
        <taxon>Ciliophora</taxon>
        <taxon>Postciliodesmatophora</taxon>
        <taxon>Heterotrichea</taxon>
        <taxon>Heterotrichida</taxon>
        <taxon>Stentoridae</taxon>
        <taxon>Stentor</taxon>
    </lineage>
</organism>